<name>A0ABT3HJC0_9FLAO</name>
<accession>A0ABT3HJC0</accession>
<sequence>MKKVLIIHKNTIENEPPTQMVIQHLIDLGVSVKLITLGVNEYWRKEFQDKGVEFKDLGLASFVSLKKRSFKKKIQTWWKYRKEVLKELSLPENNNRIVWFVDADSIAPLLYSNIFDRINYVMHVLEMYDHSSFYKYVLNKYITTSKRLIVCEENRAAIFNLWFKPKKYPVVLPNKPYKLLDDKKAGEFLKENHSELYDSLIKNHKKIVLYQGLISPERDLTFILKAVNELGEDFIPVIMGRDFGMLEHYKKICPRLVHISFIPSPQHLYITSLARIGILMYDPISLNQIFCAPNKIFEYSGYGVPVIGNNIPGLSVPFQKFGCGRIFGTSNDVAEIKNMILEIDQNFDQYSQNSFIMFNAVDNKAIIKSVLEEV</sequence>
<evidence type="ECO:0000313" key="1">
    <source>
        <dbReference type="EMBL" id="MCW3159870.1"/>
    </source>
</evidence>
<dbReference type="Gene3D" id="3.40.50.2000">
    <property type="entry name" value="Glycogen Phosphorylase B"/>
    <property type="match status" value="1"/>
</dbReference>
<dbReference type="SUPFAM" id="SSF53756">
    <property type="entry name" value="UDP-Glycosyltransferase/glycogen phosphorylase"/>
    <property type="match status" value="1"/>
</dbReference>
<organism evidence="1 2">
    <name type="scientific">Chryseobacterium oryctis</name>
    <dbReference type="NCBI Taxonomy" id="2952618"/>
    <lineage>
        <taxon>Bacteria</taxon>
        <taxon>Pseudomonadati</taxon>
        <taxon>Bacteroidota</taxon>
        <taxon>Flavobacteriia</taxon>
        <taxon>Flavobacteriales</taxon>
        <taxon>Weeksellaceae</taxon>
        <taxon>Chryseobacterium group</taxon>
        <taxon>Chryseobacterium</taxon>
    </lineage>
</organism>
<dbReference type="Proteomes" id="UP001163719">
    <property type="component" value="Unassembled WGS sequence"/>
</dbReference>
<dbReference type="EMBL" id="JAPDHV010000001">
    <property type="protein sequence ID" value="MCW3159870.1"/>
    <property type="molecule type" value="Genomic_DNA"/>
</dbReference>
<gene>
    <name evidence="1" type="ORF">OH806_01075</name>
</gene>
<dbReference type="RefSeq" id="WP_264741844.1">
    <property type="nucleotide sequence ID" value="NZ_JAPDHV010000001.1"/>
</dbReference>
<reference evidence="1" key="1">
    <citation type="submission" date="2022-10" db="EMBL/GenBank/DDBJ databases">
        <title>Chryseobacterium babae sp. nov. isolated from the gut of the beetle Oryctes rhinoceros, and Chryseobacterium kimseyorum sp. nov., isolated from a stick insect rearing cage.</title>
        <authorList>
            <person name="Shelomi M."/>
            <person name="Han C.-J."/>
            <person name="Chen W.-M."/>
            <person name="Chen H.-K."/>
            <person name="Liaw S.-J."/>
            <person name="Muhle E."/>
            <person name="Clermont D."/>
        </authorList>
    </citation>
    <scope>NUCLEOTIDE SEQUENCE</scope>
    <source>
        <strain evidence="1">WLa1L2M3</strain>
    </source>
</reference>
<comment type="caution">
    <text evidence="1">The sequence shown here is derived from an EMBL/GenBank/DDBJ whole genome shotgun (WGS) entry which is preliminary data.</text>
</comment>
<protein>
    <submittedName>
        <fullName evidence="1">Uncharacterized protein</fullName>
    </submittedName>
</protein>
<proteinExistence type="predicted"/>
<keyword evidence="2" id="KW-1185">Reference proteome</keyword>
<evidence type="ECO:0000313" key="2">
    <source>
        <dbReference type="Proteomes" id="UP001163719"/>
    </source>
</evidence>